<dbReference type="AlphaFoldDB" id="A0A183GET2"/>
<proteinExistence type="predicted"/>
<reference evidence="3" key="2">
    <citation type="submission" date="2019-09" db="UniProtKB">
        <authorList>
            <consortium name="WormBaseParasite"/>
        </authorList>
    </citation>
    <scope>IDENTIFICATION</scope>
</reference>
<keyword evidence="2" id="KW-1185">Reference proteome</keyword>
<accession>A0A3P8BVN2</accession>
<evidence type="ECO:0000313" key="2">
    <source>
        <dbReference type="Proteomes" id="UP000050761"/>
    </source>
</evidence>
<name>A0A183GET2_HELPZ</name>
<dbReference type="OrthoDB" id="410381at2759"/>
<accession>A0A183GET2</accession>
<dbReference type="EMBL" id="UZAH01032505">
    <property type="protein sequence ID" value="VDP22210.1"/>
    <property type="molecule type" value="Genomic_DNA"/>
</dbReference>
<sequence>MDAITQDLQKPVSWTLLYADDVMLTCEDKGERAAGANLVRPLEMFGLRLNVKKAEYLTTDVNAYGSIKINGTARTSMFNYLGSK</sequence>
<protein>
    <submittedName>
        <fullName evidence="3">Reverse transcriptase domain-containing protein</fullName>
    </submittedName>
</protein>
<gene>
    <name evidence="1" type="ORF">HPBE_LOCUS20862</name>
</gene>
<evidence type="ECO:0000313" key="3">
    <source>
        <dbReference type="WBParaSite" id="HPBE_0002086301-mRNA-1"/>
    </source>
</evidence>
<dbReference type="Proteomes" id="UP000050761">
    <property type="component" value="Unassembled WGS sequence"/>
</dbReference>
<organism evidence="2 3">
    <name type="scientific">Heligmosomoides polygyrus</name>
    <name type="common">Parasitic roundworm</name>
    <dbReference type="NCBI Taxonomy" id="6339"/>
    <lineage>
        <taxon>Eukaryota</taxon>
        <taxon>Metazoa</taxon>
        <taxon>Ecdysozoa</taxon>
        <taxon>Nematoda</taxon>
        <taxon>Chromadorea</taxon>
        <taxon>Rhabditida</taxon>
        <taxon>Rhabditina</taxon>
        <taxon>Rhabditomorpha</taxon>
        <taxon>Strongyloidea</taxon>
        <taxon>Heligmosomidae</taxon>
        <taxon>Heligmosomoides</taxon>
    </lineage>
</organism>
<dbReference type="WBParaSite" id="HPBE_0002086301-mRNA-1">
    <property type="protein sequence ID" value="HPBE_0002086301-mRNA-1"/>
    <property type="gene ID" value="HPBE_0002086301"/>
</dbReference>
<evidence type="ECO:0000313" key="1">
    <source>
        <dbReference type="EMBL" id="VDP22210.1"/>
    </source>
</evidence>
<reference evidence="1 2" key="1">
    <citation type="submission" date="2018-11" db="EMBL/GenBank/DDBJ databases">
        <authorList>
            <consortium name="Pathogen Informatics"/>
        </authorList>
    </citation>
    <scope>NUCLEOTIDE SEQUENCE [LARGE SCALE GENOMIC DNA]</scope>
</reference>